<dbReference type="InterPro" id="IPR001547">
    <property type="entry name" value="Glyco_hydro_5"/>
</dbReference>
<protein>
    <recommendedName>
        <fullName evidence="5">Glycoside hydrolase family 5 domain-containing protein</fullName>
    </recommendedName>
</protein>
<evidence type="ECO:0000256" key="4">
    <source>
        <dbReference type="SAM" id="Phobius"/>
    </source>
</evidence>
<dbReference type="OrthoDB" id="9929834at2"/>
<keyword evidence="4" id="KW-0472">Membrane</keyword>
<keyword evidence="1 3" id="KW-0378">Hydrolase</keyword>
<dbReference type="GO" id="GO:0004553">
    <property type="term" value="F:hydrolase activity, hydrolyzing O-glycosyl compounds"/>
    <property type="evidence" value="ECO:0007669"/>
    <property type="project" value="InterPro"/>
</dbReference>
<gene>
    <name evidence="6" type="ORF">SAMN02910429_01805</name>
</gene>
<dbReference type="SUPFAM" id="SSF51445">
    <property type="entry name" value="(Trans)glycosidases"/>
    <property type="match status" value="1"/>
</dbReference>
<dbReference type="Proteomes" id="UP000182471">
    <property type="component" value="Unassembled WGS sequence"/>
</dbReference>
<keyword evidence="2 3" id="KW-0326">Glycosidase</keyword>
<keyword evidence="4" id="KW-1133">Transmembrane helix</keyword>
<comment type="similarity">
    <text evidence="3">Belongs to the glycosyl hydrolase 5 (cellulase A) family.</text>
</comment>
<reference evidence="7" key="1">
    <citation type="submission" date="2016-10" db="EMBL/GenBank/DDBJ databases">
        <authorList>
            <person name="Varghese N."/>
            <person name="Submissions S."/>
        </authorList>
    </citation>
    <scope>NUCLEOTIDE SEQUENCE [LARGE SCALE GENOMIC DNA]</scope>
    <source>
        <strain evidence="7">S1b</strain>
    </source>
</reference>
<dbReference type="InterPro" id="IPR017853">
    <property type="entry name" value="GH"/>
</dbReference>
<feature type="transmembrane region" description="Helical" evidence="4">
    <location>
        <begin position="7"/>
        <end position="28"/>
    </location>
</feature>
<dbReference type="Gene3D" id="3.20.20.80">
    <property type="entry name" value="Glycosidases"/>
    <property type="match status" value="1"/>
</dbReference>
<evidence type="ECO:0000313" key="7">
    <source>
        <dbReference type="Proteomes" id="UP000182471"/>
    </source>
</evidence>
<accession>A0A1H9TW82</accession>
<evidence type="ECO:0000313" key="6">
    <source>
        <dbReference type="EMBL" id="SES01386.1"/>
    </source>
</evidence>
<dbReference type="GO" id="GO:0000272">
    <property type="term" value="P:polysaccharide catabolic process"/>
    <property type="evidence" value="ECO:0007669"/>
    <property type="project" value="InterPro"/>
</dbReference>
<name>A0A1H9TW82_9FIRM</name>
<dbReference type="EMBL" id="FOGW01000020">
    <property type="protein sequence ID" value="SES01386.1"/>
    <property type="molecule type" value="Genomic_DNA"/>
</dbReference>
<keyword evidence="4" id="KW-0812">Transmembrane</keyword>
<dbReference type="AlphaFoldDB" id="A0A1H9TW82"/>
<evidence type="ECO:0000259" key="5">
    <source>
        <dbReference type="Pfam" id="PF00150"/>
    </source>
</evidence>
<proteinExistence type="inferred from homology"/>
<dbReference type="Pfam" id="PF00150">
    <property type="entry name" value="Cellulase"/>
    <property type="match status" value="1"/>
</dbReference>
<feature type="domain" description="Glycoside hydrolase family 5" evidence="5">
    <location>
        <begin position="95"/>
        <end position="175"/>
    </location>
</feature>
<evidence type="ECO:0000256" key="3">
    <source>
        <dbReference type="RuleBase" id="RU361153"/>
    </source>
</evidence>
<evidence type="ECO:0000256" key="1">
    <source>
        <dbReference type="ARBA" id="ARBA00022801"/>
    </source>
</evidence>
<evidence type="ECO:0000256" key="2">
    <source>
        <dbReference type="ARBA" id="ARBA00023295"/>
    </source>
</evidence>
<dbReference type="RefSeq" id="WP_027421941.1">
    <property type="nucleotide sequence ID" value="NZ_FOGW01000020.1"/>
</dbReference>
<organism evidence="6 7">
    <name type="scientific">Lachnobacterium bovis</name>
    <dbReference type="NCBI Taxonomy" id="140626"/>
    <lineage>
        <taxon>Bacteria</taxon>
        <taxon>Bacillati</taxon>
        <taxon>Bacillota</taxon>
        <taxon>Clostridia</taxon>
        <taxon>Lachnospirales</taxon>
        <taxon>Lachnospiraceae</taxon>
        <taxon>Lachnobacterium</taxon>
    </lineage>
</organism>
<keyword evidence="7" id="KW-1185">Reference proteome</keyword>
<sequence length="397" mass="45478">MNKNLSLRIRIIIANIILIIIISVIMVFNTKDDQNNKKKDRIAITKNEIEFENKIPKSSNEEENDLEKKVSDNNLVMELNPSKVSKVEVIGTQICNESGCPIAIRGINIDLNSNYINYETMEFFKKNWKINGIKVSVDVTKENDSYNGKNSKEIKQKLSQVVQNAKKLDLFVMIEGDVLLDSPMEDVSKFYSECLQYVSGTSNMMFAIKLKTNEGLDPIDIKDYDEKTGIVKEVTKSDKISNNNWKKYKKLIKEIIFALRENSNNSLLAINIPYTHIKIDSIKKNEFNTYNIIFSVDVGNQDIENVEIAIKNFKKSVDFGTPIMISDCGMCGNSDKNEQLYASIREDIDHYKLTYFYGGINNKGEKNSILKKDLNKNSDFSEDDYTAVGKILYKYNK</sequence>